<reference evidence="2" key="1">
    <citation type="submission" date="2022-10" db="EMBL/GenBank/DDBJ databases">
        <title>The complete genomes of actinobacterial strains from the NBC collection.</title>
        <authorList>
            <person name="Joergensen T.S."/>
            <person name="Alvarez Arevalo M."/>
            <person name="Sterndorff E.B."/>
            <person name="Faurdal D."/>
            <person name="Vuksanovic O."/>
            <person name="Mourched A.-S."/>
            <person name="Charusanti P."/>
            <person name="Shaw S."/>
            <person name="Blin K."/>
            <person name="Weber T."/>
        </authorList>
    </citation>
    <scope>NUCLEOTIDE SEQUENCE</scope>
    <source>
        <strain evidence="2">NBC_00008</strain>
    </source>
</reference>
<evidence type="ECO:0000313" key="2">
    <source>
        <dbReference type="EMBL" id="WTW70518.1"/>
    </source>
</evidence>
<proteinExistence type="predicted"/>
<dbReference type="PROSITE" id="PS51186">
    <property type="entry name" value="GNAT"/>
    <property type="match status" value="1"/>
</dbReference>
<dbReference type="AlphaFoldDB" id="A0AAU2VU73"/>
<dbReference type="GO" id="GO:0016747">
    <property type="term" value="F:acyltransferase activity, transferring groups other than amino-acyl groups"/>
    <property type="evidence" value="ECO:0007669"/>
    <property type="project" value="InterPro"/>
</dbReference>
<gene>
    <name evidence="2" type="ORF">OG398_20735</name>
</gene>
<dbReference type="InterPro" id="IPR050276">
    <property type="entry name" value="MshD_Acetyltransferase"/>
</dbReference>
<feature type="domain" description="N-acetyltransferase" evidence="1">
    <location>
        <begin position="45"/>
        <end position="188"/>
    </location>
</feature>
<dbReference type="CDD" id="cd04301">
    <property type="entry name" value="NAT_SF"/>
    <property type="match status" value="1"/>
</dbReference>
<dbReference type="PANTHER" id="PTHR43617">
    <property type="entry name" value="L-AMINO ACID N-ACETYLTRANSFERASE"/>
    <property type="match status" value="1"/>
</dbReference>
<sequence length="196" mass="22761">MWDDEYRKTTRRTTLNNAQVDFVIDTPRVEDAPALAHTLLAAWLLTYPNQNAGIDEAWIRAQRGDVVTNEGIAQWREFIEETERQPAHLFCRVVRQGDEIIGFLCGRRDEGVSLGPMYLLPQAQGRSIGRNLMTAFLTWAKDAPIRLWVTAYNERAINFYQHYGFEDTGERHLWRDKLPNLRMARTGSPEQREDQP</sequence>
<dbReference type="Gene3D" id="3.40.630.30">
    <property type="match status" value="1"/>
</dbReference>
<dbReference type="InterPro" id="IPR016181">
    <property type="entry name" value="Acyl_CoA_acyltransferase"/>
</dbReference>
<organism evidence="2">
    <name type="scientific">Streptomyces sp. NBC_00008</name>
    <dbReference type="NCBI Taxonomy" id="2903610"/>
    <lineage>
        <taxon>Bacteria</taxon>
        <taxon>Bacillati</taxon>
        <taxon>Actinomycetota</taxon>
        <taxon>Actinomycetes</taxon>
        <taxon>Kitasatosporales</taxon>
        <taxon>Streptomycetaceae</taxon>
        <taxon>Streptomyces</taxon>
    </lineage>
</organism>
<dbReference type="EMBL" id="CP108313">
    <property type="protein sequence ID" value="WTW70518.1"/>
    <property type="molecule type" value="Genomic_DNA"/>
</dbReference>
<dbReference type="Pfam" id="PF00583">
    <property type="entry name" value="Acetyltransf_1"/>
    <property type="match status" value="1"/>
</dbReference>
<protein>
    <submittedName>
        <fullName evidence="2">GNAT family N-acetyltransferase</fullName>
    </submittedName>
</protein>
<accession>A0AAU2VU73</accession>
<dbReference type="InterPro" id="IPR000182">
    <property type="entry name" value="GNAT_dom"/>
</dbReference>
<evidence type="ECO:0000259" key="1">
    <source>
        <dbReference type="PROSITE" id="PS51186"/>
    </source>
</evidence>
<name>A0AAU2VU73_9ACTN</name>
<dbReference type="SUPFAM" id="SSF55729">
    <property type="entry name" value="Acyl-CoA N-acyltransferases (Nat)"/>
    <property type="match status" value="1"/>
</dbReference>